<dbReference type="Proteomes" id="UP000018144">
    <property type="component" value="Unassembled WGS sequence"/>
</dbReference>
<evidence type="ECO:0000313" key="2">
    <source>
        <dbReference type="EMBL" id="CCX10673.1"/>
    </source>
</evidence>
<evidence type="ECO:0000313" key="3">
    <source>
        <dbReference type="Proteomes" id="UP000018144"/>
    </source>
</evidence>
<name>U4LAB4_PYROM</name>
<feature type="region of interest" description="Disordered" evidence="1">
    <location>
        <begin position="31"/>
        <end position="67"/>
    </location>
</feature>
<accession>U4LAB4</accession>
<proteinExistence type="predicted"/>
<evidence type="ECO:0000256" key="1">
    <source>
        <dbReference type="SAM" id="MobiDB-lite"/>
    </source>
</evidence>
<dbReference type="EMBL" id="HF935554">
    <property type="protein sequence ID" value="CCX10673.1"/>
    <property type="molecule type" value="Genomic_DNA"/>
</dbReference>
<sequence>MFESLRQLLAGLVSGKELKYLDEIGMRPPLFDLEEPQHHHDFHKGTGALEGAAPDNQDGSKIIVGRS</sequence>
<dbReference type="AlphaFoldDB" id="U4LAB4"/>
<reference evidence="2 3" key="1">
    <citation type="journal article" date="2013" name="PLoS Genet.">
        <title>The genome and development-dependent transcriptomes of Pyronema confluens: a window into fungal evolution.</title>
        <authorList>
            <person name="Traeger S."/>
            <person name="Altegoer F."/>
            <person name="Freitag M."/>
            <person name="Gabaldon T."/>
            <person name="Kempken F."/>
            <person name="Kumar A."/>
            <person name="Marcet-Houben M."/>
            <person name="Poggeler S."/>
            <person name="Stajich J.E."/>
            <person name="Nowrousian M."/>
        </authorList>
    </citation>
    <scope>NUCLEOTIDE SEQUENCE [LARGE SCALE GENOMIC DNA]</scope>
    <source>
        <strain evidence="3">CBS 100304</strain>
        <tissue evidence="2">Vegetative mycelium</tissue>
    </source>
</reference>
<gene>
    <name evidence="2" type="ORF">PCON_10267</name>
</gene>
<keyword evidence="3" id="KW-1185">Reference proteome</keyword>
<organism evidence="2 3">
    <name type="scientific">Pyronema omphalodes (strain CBS 100304)</name>
    <name type="common">Pyronema confluens</name>
    <dbReference type="NCBI Taxonomy" id="1076935"/>
    <lineage>
        <taxon>Eukaryota</taxon>
        <taxon>Fungi</taxon>
        <taxon>Dikarya</taxon>
        <taxon>Ascomycota</taxon>
        <taxon>Pezizomycotina</taxon>
        <taxon>Pezizomycetes</taxon>
        <taxon>Pezizales</taxon>
        <taxon>Pyronemataceae</taxon>
        <taxon>Pyronema</taxon>
    </lineage>
</organism>
<protein>
    <submittedName>
        <fullName evidence="2">Uncharacterized protein</fullName>
    </submittedName>
</protein>